<evidence type="ECO:0000256" key="2">
    <source>
        <dbReference type="ARBA" id="ARBA00022801"/>
    </source>
</evidence>
<keyword evidence="3" id="KW-0146">Chitin degradation</keyword>
<dbReference type="SUPFAM" id="SSF51445">
    <property type="entry name" value="(Trans)glycosidases"/>
    <property type="match status" value="1"/>
</dbReference>
<evidence type="ECO:0000256" key="4">
    <source>
        <dbReference type="ARBA" id="ARBA00023277"/>
    </source>
</evidence>
<dbReference type="InterPro" id="IPR050314">
    <property type="entry name" value="Glycosyl_Hydrlase_18"/>
</dbReference>
<proteinExistence type="inferred from homology"/>
<dbReference type="PANTHER" id="PTHR11177">
    <property type="entry name" value="CHITINASE"/>
    <property type="match status" value="1"/>
</dbReference>
<reference evidence="11" key="1">
    <citation type="submission" date="2017-01" db="EMBL/GenBank/DDBJ databases">
        <authorList>
            <person name="Wang Y."/>
            <person name="White M."/>
            <person name="Kvist S."/>
            <person name="Moncalvo J.-M."/>
        </authorList>
    </citation>
    <scope>NUCLEOTIDE SEQUENCE [LARGE SCALE GENOMIC DNA]</scope>
    <source>
        <strain evidence="11">COL-18-3</strain>
    </source>
</reference>
<dbReference type="Proteomes" id="UP000188320">
    <property type="component" value="Unassembled WGS sequence"/>
</dbReference>
<dbReference type="InterPro" id="IPR001579">
    <property type="entry name" value="Glyco_hydro_18_chit_AS"/>
</dbReference>
<evidence type="ECO:0000256" key="1">
    <source>
        <dbReference type="ARBA" id="ARBA00000822"/>
    </source>
</evidence>
<organism evidence="10 11">
    <name type="scientific">Zancudomyces culisetae</name>
    <name type="common">Gut fungus</name>
    <name type="synonym">Smittium culisetae</name>
    <dbReference type="NCBI Taxonomy" id="1213189"/>
    <lineage>
        <taxon>Eukaryota</taxon>
        <taxon>Fungi</taxon>
        <taxon>Fungi incertae sedis</taxon>
        <taxon>Zoopagomycota</taxon>
        <taxon>Kickxellomycotina</taxon>
        <taxon>Harpellomycetes</taxon>
        <taxon>Harpellales</taxon>
        <taxon>Legeriomycetaceae</taxon>
        <taxon>Zancudomyces</taxon>
    </lineage>
</organism>
<feature type="domain" description="GH18" evidence="9">
    <location>
        <begin position="5"/>
        <end position="304"/>
    </location>
</feature>
<name>A0A1R1PR48_ZANCU</name>
<dbReference type="GO" id="GO:0000272">
    <property type="term" value="P:polysaccharide catabolic process"/>
    <property type="evidence" value="ECO:0007669"/>
    <property type="project" value="UniProtKB-KW"/>
</dbReference>
<protein>
    <submittedName>
        <fullName evidence="10">Endochitinase B</fullName>
    </submittedName>
</protein>
<dbReference type="PROSITE" id="PS01095">
    <property type="entry name" value="GH18_1"/>
    <property type="match status" value="1"/>
</dbReference>
<dbReference type="AlphaFoldDB" id="A0A1R1PR48"/>
<dbReference type="SUPFAM" id="SSF54556">
    <property type="entry name" value="Chitinase insertion domain"/>
    <property type="match status" value="1"/>
</dbReference>
<dbReference type="InterPro" id="IPR001223">
    <property type="entry name" value="Glyco_hydro18_cat"/>
</dbReference>
<dbReference type="SMART" id="SM00636">
    <property type="entry name" value="Glyco_18"/>
    <property type="match status" value="1"/>
</dbReference>
<sequence>MTCEYKRVGYFASWGIYGRNYLPTNVPAKNFTHLIYALGDSWADIEKPYGDANDKYNGVGGAFGYFNSRNGSFRRENPSIKTMIAIGGWSWSKDFSIVASTKENRKRFIDSVVQFVTNYGFDGVDIDWEYPGGGAWSSTTQYNSNLFIDKDKSCETSSDQIISYYINNGADRSKLVFGITFSGKGFSNVGLTRGGSVSGLGEAFSGVPSVGELPGVIENGIFSYTGINELLLSDKSNEFQYIWDDYSKSPSLYNSGKKVWITFENCNSIYAKRNYINEQKLGGYMVWDLSQDSSNELVGKLSSP</sequence>
<keyword evidence="4" id="KW-0119">Carbohydrate metabolism</keyword>
<comment type="caution">
    <text evidence="10">The sequence shown here is derived from an EMBL/GenBank/DDBJ whole genome shotgun (WGS) entry which is preliminary data.</text>
</comment>
<evidence type="ECO:0000256" key="5">
    <source>
        <dbReference type="ARBA" id="ARBA00023295"/>
    </source>
</evidence>
<dbReference type="EMBL" id="LSSK01000405">
    <property type="protein sequence ID" value="OMH83456.1"/>
    <property type="molecule type" value="Genomic_DNA"/>
</dbReference>
<dbReference type="Gene3D" id="3.10.50.10">
    <property type="match status" value="1"/>
</dbReference>
<dbReference type="GO" id="GO:0008843">
    <property type="term" value="F:endochitinase activity"/>
    <property type="evidence" value="ECO:0007669"/>
    <property type="project" value="UniProtKB-EC"/>
</dbReference>
<evidence type="ECO:0000259" key="9">
    <source>
        <dbReference type="PROSITE" id="PS51910"/>
    </source>
</evidence>
<evidence type="ECO:0000256" key="6">
    <source>
        <dbReference type="ARBA" id="ARBA00023326"/>
    </source>
</evidence>
<dbReference type="PANTHER" id="PTHR11177:SF317">
    <property type="entry name" value="CHITINASE 12-RELATED"/>
    <property type="match status" value="1"/>
</dbReference>
<evidence type="ECO:0000313" key="10">
    <source>
        <dbReference type="EMBL" id="OMH83456.1"/>
    </source>
</evidence>
<dbReference type="Pfam" id="PF00704">
    <property type="entry name" value="Glyco_hydro_18"/>
    <property type="match status" value="2"/>
</dbReference>
<dbReference type="InterPro" id="IPR029070">
    <property type="entry name" value="Chitinase_insertion_sf"/>
</dbReference>
<evidence type="ECO:0000256" key="3">
    <source>
        <dbReference type="ARBA" id="ARBA00023024"/>
    </source>
</evidence>
<dbReference type="InterPro" id="IPR011583">
    <property type="entry name" value="Chitinase_II/V-like_cat"/>
</dbReference>
<evidence type="ECO:0000256" key="8">
    <source>
        <dbReference type="RuleBase" id="RU004453"/>
    </source>
</evidence>
<keyword evidence="11" id="KW-1185">Reference proteome</keyword>
<dbReference type="Gene3D" id="3.20.20.80">
    <property type="entry name" value="Glycosidases"/>
    <property type="match status" value="2"/>
</dbReference>
<gene>
    <name evidence="10" type="ORF">AX774_g3042</name>
</gene>
<dbReference type="OrthoDB" id="73875at2759"/>
<keyword evidence="2 7" id="KW-0378">Hydrolase</keyword>
<dbReference type="GO" id="GO:0008061">
    <property type="term" value="F:chitin binding"/>
    <property type="evidence" value="ECO:0007669"/>
    <property type="project" value="InterPro"/>
</dbReference>
<dbReference type="GO" id="GO:0006032">
    <property type="term" value="P:chitin catabolic process"/>
    <property type="evidence" value="ECO:0007669"/>
    <property type="project" value="UniProtKB-KW"/>
</dbReference>
<keyword evidence="6" id="KW-0624">Polysaccharide degradation</keyword>
<evidence type="ECO:0000313" key="11">
    <source>
        <dbReference type="Proteomes" id="UP000188320"/>
    </source>
</evidence>
<comment type="similarity">
    <text evidence="8">Belongs to the glycosyl hydrolase 18 family.</text>
</comment>
<dbReference type="InterPro" id="IPR017853">
    <property type="entry name" value="GH"/>
</dbReference>
<accession>A0A1R1PR48</accession>
<evidence type="ECO:0000256" key="7">
    <source>
        <dbReference type="RuleBase" id="RU000489"/>
    </source>
</evidence>
<dbReference type="PROSITE" id="PS51910">
    <property type="entry name" value="GH18_2"/>
    <property type="match status" value="1"/>
</dbReference>
<comment type="catalytic activity">
    <reaction evidence="1">
        <text>Random endo-hydrolysis of N-acetyl-beta-D-glucosaminide (1-&gt;4)-beta-linkages in chitin and chitodextrins.</text>
        <dbReference type="EC" id="3.2.1.14"/>
    </reaction>
</comment>
<keyword evidence="5 7" id="KW-0326">Glycosidase</keyword>